<comment type="caution">
    <text evidence="2">The sequence shown here is derived from an EMBL/GenBank/DDBJ whole genome shotgun (WGS) entry which is preliminary data.</text>
</comment>
<dbReference type="InterPro" id="IPR058524">
    <property type="entry name" value="DUF8211"/>
</dbReference>
<dbReference type="EMBL" id="LLXL01000964">
    <property type="protein sequence ID" value="PKK67416.1"/>
    <property type="molecule type" value="Genomic_DNA"/>
</dbReference>
<reference evidence="2 3" key="1">
    <citation type="submission" date="2016-04" db="EMBL/GenBank/DDBJ databases">
        <title>Genome analyses suggest a sexual origin of heterokaryosis in a supposedly ancient asexual fungus.</title>
        <authorList>
            <person name="Ropars J."/>
            <person name="Sedzielewska K."/>
            <person name="Noel J."/>
            <person name="Charron P."/>
            <person name="Farinelli L."/>
            <person name="Marton T."/>
            <person name="Kruger M."/>
            <person name="Pelin A."/>
            <person name="Brachmann A."/>
            <person name="Corradi N."/>
        </authorList>
    </citation>
    <scope>NUCLEOTIDE SEQUENCE [LARGE SCALE GENOMIC DNA]</scope>
    <source>
        <strain evidence="2 3">C2</strain>
    </source>
</reference>
<dbReference type="AlphaFoldDB" id="A0A2N1N0M4"/>
<dbReference type="VEuPathDB" id="FungiDB:RhiirFUN_013798"/>
<evidence type="ECO:0000313" key="3">
    <source>
        <dbReference type="Proteomes" id="UP000233469"/>
    </source>
</evidence>
<dbReference type="VEuPathDB" id="FungiDB:FUN_001801"/>
<gene>
    <name evidence="2" type="ORF">RhiirC2_714136</name>
</gene>
<name>A0A2N1N0M4_9GLOM</name>
<dbReference type="Pfam" id="PF26638">
    <property type="entry name" value="DUF8211"/>
    <property type="match status" value="1"/>
</dbReference>
<accession>A0A2N1N0M4</accession>
<sequence length="705" mass="83027">MSSTPYIEIDWSSTSQHSFPQLGEPTPPENNSDDILYNSELPAVLSAKDILSLDIDDIYPYTYSTLHFEDNETEDYYNDEDYFQQLLKSNLNAEIETDIISSPILATAPLSENLPTDEKKTTLLVSLKKFHVTTPKRTGYNKIYEIRRSRTFLFELADRDLNTNEIHLKIHTNDYHMKTKPIRYNNTSSFPNDKYQISCMLTHFFTSQKVIPRRIQDKYFKFLRNKLLDRIKIIKSRASGTTNRNYSTKTFFNFTYKKCRFYLGIYIPCPHLNDPTHFHNDRQCVIPTPFIMSQYRSACVNHQHYFSKTQCFKNIKIKDKPKLEHTSTDFTNNKSSHANLLYYRWLNGKSKRITSRRLGISYDSNIHARDPSTKLKVNNRHMYRKRLSNFQYNLSPNLRTQKHQDIRFKRTCRRIFNKMRLPSNRKANNQDYLAIARKYRLLFVKSQYVHVPIRHLLYKHSDSILKADDYPFLVPYFAMDSNHKKQIMTGLNQASSSTGPSAPPDNYNPIPNVYIPEKYHDIIPKDPIYVDDRYAQRERPKKLKADVSLTEAAYHGTTPKHYPARVNTIKSLIDASDSFHSRIPNYLAKREENHCYGSSTTTIDKYLTKFLRNNNLQTQGSMRFPTHRYIEVSDETAEVEYRPNKRDDIHNENHYFSFQDHTMKRLHPTPATTTDDSCVVLLYQIVQIEEWGPVGDDEQRSIHTY</sequence>
<organism evidence="2 3">
    <name type="scientific">Rhizophagus irregularis</name>
    <dbReference type="NCBI Taxonomy" id="588596"/>
    <lineage>
        <taxon>Eukaryota</taxon>
        <taxon>Fungi</taxon>
        <taxon>Fungi incertae sedis</taxon>
        <taxon>Mucoromycota</taxon>
        <taxon>Glomeromycotina</taxon>
        <taxon>Glomeromycetes</taxon>
        <taxon>Glomerales</taxon>
        <taxon>Glomeraceae</taxon>
        <taxon>Rhizophagus</taxon>
    </lineage>
</organism>
<evidence type="ECO:0000259" key="1">
    <source>
        <dbReference type="Pfam" id="PF26638"/>
    </source>
</evidence>
<reference evidence="2 3" key="2">
    <citation type="submission" date="2017-10" db="EMBL/GenBank/DDBJ databases">
        <title>Extensive intraspecific genome diversity in a model arbuscular mycorrhizal fungus.</title>
        <authorList>
            <person name="Chen E.C.H."/>
            <person name="Morin E."/>
            <person name="Baudet D."/>
            <person name="Noel J."/>
            <person name="Ndikumana S."/>
            <person name="Charron P."/>
            <person name="St-Onge C."/>
            <person name="Giorgi J."/>
            <person name="Grigoriev I.V."/>
            <person name="Roux C."/>
            <person name="Martin F.M."/>
            <person name="Corradi N."/>
        </authorList>
    </citation>
    <scope>NUCLEOTIDE SEQUENCE [LARGE SCALE GENOMIC DNA]</scope>
    <source>
        <strain evidence="2 3">C2</strain>
    </source>
</reference>
<proteinExistence type="predicted"/>
<feature type="domain" description="DUF8211" evidence="1">
    <location>
        <begin position="337"/>
        <end position="473"/>
    </location>
</feature>
<protein>
    <recommendedName>
        <fullName evidence="1">DUF8211 domain-containing protein</fullName>
    </recommendedName>
</protein>
<evidence type="ECO:0000313" key="2">
    <source>
        <dbReference type="EMBL" id="PKK67416.1"/>
    </source>
</evidence>
<dbReference type="VEuPathDB" id="FungiDB:RhiirA1_472119"/>
<dbReference type="Proteomes" id="UP000233469">
    <property type="component" value="Unassembled WGS sequence"/>
</dbReference>